<evidence type="ECO:0000313" key="9">
    <source>
        <dbReference type="Proteomes" id="UP001497497"/>
    </source>
</evidence>
<dbReference type="GO" id="GO:0005452">
    <property type="term" value="F:solute:inorganic anion antiporter activity"/>
    <property type="evidence" value="ECO:0007669"/>
    <property type="project" value="InterPro"/>
</dbReference>
<dbReference type="GO" id="GO:0006820">
    <property type="term" value="P:monoatomic anion transport"/>
    <property type="evidence" value="ECO:0007669"/>
    <property type="project" value="InterPro"/>
</dbReference>
<sequence>MENTAFQNNEATHRDQSVPGQNSIATEETEKPNGTQHGTVEAAFEIAIEAADNSDWTPEVNVKCGFMKGILSDLRRRIPHYWSDYKDGVGDRKSIQKTISCSFFLYFACILPCIAFGVLNSDNTRGVLTVEKVIYSQVFGGLVFAVFGGTPHIVLLTTAPLALYTNIIFSLSVEYELNFQAFFGCIGLFNCMFLVIFSILDLSKLMQFSRRSSEEVFALFISIAFSIDAFKNCAKSRLRYIYFLYFLWLKINENYYCDESLISMKNLTSQVNFSLASSDLSEPSRCAKEISLLYLLLLLGTVWLGVSLFTFKNTSYLNVTVRELMSDYSLPVAVIVMSFIGSFLFRKVEVLKSFQPTNDETFFTWVDLTRLPWGGVLAACGLGFCLSLLFFMDQNISAALVNAPHNRLKKGSAYHWDLFVIAAINVVLSMLCFPLVHAALPHSPLHVVALTDVEIKEENGHVYHCVVKVRETRITSIVSHTLIGLSLLILSILAYIPTPVLYGLFLYVAITSLFGNQIFERIQLFFTEKAAYPPRPYISIVPHKKLHMFTGLQLVQLAVLCIVGFTPYPYLKMFFPVFIFFLIPIRHKLIPKVIEQKYLNALDGL</sequence>
<dbReference type="PANTHER" id="PTHR11453">
    <property type="entry name" value="ANION EXCHANGE PROTEIN"/>
    <property type="match status" value="1"/>
</dbReference>
<reference evidence="8 9" key="1">
    <citation type="submission" date="2024-04" db="EMBL/GenBank/DDBJ databases">
        <authorList>
            <consortium name="Genoscope - CEA"/>
            <person name="William W."/>
        </authorList>
    </citation>
    <scope>NUCLEOTIDE SEQUENCE [LARGE SCALE GENOMIC DNA]</scope>
</reference>
<feature type="transmembrane region" description="Helical" evidence="6">
    <location>
        <begin position="177"/>
        <end position="200"/>
    </location>
</feature>
<keyword evidence="3 6" id="KW-1133">Transmembrane helix</keyword>
<dbReference type="PANTHER" id="PTHR11453:SF127">
    <property type="entry name" value="SOLUTE CARRIER FAMILY 4 MEMBER 11"/>
    <property type="match status" value="1"/>
</dbReference>
<dbReference type="EMBL" id="CAXITT010000241">
    <property type="protein sequence ID" value="CAL1536864.1"/>
    <property type="molecule type" value="Genomic_DNA"/>
</dbReference>
<feature type="transmembrane region" description="Helical" evidence="6">
    <location>
        <begin position="290"/>
        <end position="308"/>
    </location>
</feature>
<evidence type="ECO:0000256" key="2">
    <source>
        <dbReference type="ARBA" id="ARBA00022692"/>
    </source>
</evidence>
<keyword evidence="9" id="KW-1185">Reference proteome</keyword>
<keyword evidence="2 6" id="KW-0812">Transmembrane</keyword>
<evidence type="ECO:0000256" key="6">
    <source>
        <dbReference type="SAM" id="Phobius"/>
    </source>
</evidence>
<dbReference type="Gene3D" id="1.10.287.570">
    <property type="entry name" value="Helical hairpin bin"/>
    <property type="match status" value="1"/>
</dbReference>
<evidence type="ECO:0000256" key="1">
    <source>
        <dbReference type="ARBA" id="ARBA00004141"/>
    </source>
</evidence>
<feature type="transmembrane region" description="Helical" evidence="6">
    <location>
        <begin position="139"/>
        <end position="165"/>
    </location>
</feature>
<comment type="subcellular location">
    <subcellularLocation>
        <location evidence="1">Membrane</location>
        <topology evidence="1">Multi-pass membrane protein</topology>
    </subcellularLocation>
</comment>
<comment type="caution">
    <text evidence="8">The sequence shown here is derived from an EMBL/GenBank/DDBJ whole genome shotgun (WGS) entry which is preliminary data.</text>
</comment>
<feature type="transmembrane region" description="Helical" evidence="6">
    <location>
        <begin position="328"/>
        <end position="345"/>
    </location>
</feature>
<dbReference type="InterPro" id="IPR003020">
    <property type="entry name" value="HCO3_transpt_euk"/>
</dbReference>
<dbReference type="InterPro" id="IPR011531">
    <property type="entry name" value="HCO3_transpt-like_TM_dom"/>
</dbReference>
<dbReference type="AlphaFoldDB" id="A0AAV2HT26"/>
<feature type="region of interest" description="Disordered" evidence="5">
    <location>
        <begin position="1"/>
        <end position="36"/>
    </location>
</feature>
<evidence type="ECO:0000256" key="4">
    <source>
        <dbReference type="ARBA" id="ARBA00023136"/>
    </source>
</evidence>
<evidence type="ECO:0000259" key="7">
    <source>
        <dbReference type="Pfam" id="PF00955"/>
    </source>
</evidence>
<evidence type="ECO:0000256" key="5">
    <source>
        <dbReference type="SAM" id="MobiDB-lite"/>
    </source>
</evidence>
<dbReference type="GO" id="GO:0016323">
    <property type="term" value="C:basolateral plasma membrane"/>
    <property type="evidence" value="ECO:0007669"/>
    <property type="project" value="TreeGrafter"/>
</dbReference>
<organism evidence="8 9">
    <name type="scientific">Lymnaea stagnalis</name>
    <name type="common">Great pond snail</name>
    <name type="synonym">Helix stagnalis</name>
    <dbReference type="NCBI Taxonomy" id="6523"/>
    <lineage>
        <taxon>Eukaryota</taxon>
        <taxon>Metazoa</taxon>
        <taxon>Spiralia</taxon>
        <taxon>Lophotrochozoa</taxon>
        <taxon>Mollusca</taxon>
        <taxon>Gastropoda</taxon>
        <taxon>Heterobranchia</taxon>
        <taxon>Euthyneura</taxon>
        <taxon>Panpulmonata</taxon>
        <taxon>Hygrophila</taxon>
        <taxon>Lymnaeoidea</taxon>
        <taxon>Lymnaeidae</taxon>
        <taxon>Lymnaea</taxon>
    </lineage>
</organism>
<feature type="compositionally biased region" description="Polar residues" evidence="5">
    <location>
        <begin position="1"/>
        <end position="10"/>
    </location>
</feature>
<protein>
    <recommendedName>
        <fullName evidence="7">Bicarbonate transporter-like transmembrane domain-containing protein</fullName>
    </recommendedName>
</protein>
<dbReference type="PRINTS" id="PR01231">
    <property type="entry name" value="HCO3TRNSPORT"/>
</dbReference>
<keyword evidence="4 6" id="KW-0472">Membrane</keyword>
<gene>
    <name evidence="8" type="ORF">GSLYS_00010777001</name>
</gene>
<proteinExistence type="predicted"/>
<feature type="domain" description="Bicarbonate transporter-like transmembrane" evidence="7">
    <location>
        <begin position="66"/>
        <end position="604"/>
    </location>
</feature>
<dbReference type="Pfam" id="PF00955">
    <property type="entry name" value="HCO3_cotransp"/>
    <property type="match status" value="1"/>
</dbReference>
<feature type="transmembrane region" description="Helical" evidence="6">
    <location>
        <begin position="371"/>
        <end position="392"/>
    </location>
</feature>
<name>A0AAV2HT26_LYMST</name>
<accession>A0AAV2HT26</accession>
<feature type="transmembrane region" description="Helical" evidence="6">
    <location>
        <begin position="101"/>
        <end position="119"/>
    </location>
</feature>
<feature type="transmembrane region" description="Helical" evidence="6">
    <location>
        <begin position="412"/>
        <end position="436"/>
    </location>
</feature>
<evidence type="ECO:0000313" key="8">
    <source>
        <dbReference type="EMBL" id="CAL1536864.1"/>
    </source>
</evidence>
<feature type="transmembrane region" description="Helical" evidence="6">
    <location>
        <begin position="546"/>
        <end position="565"/>
    </location>
</feature>
<dbReference type="Proteomes" id="UP001497497">
    <property type="component" value="Unassembled WGS sequence"/>
</dbReference>
<dbReference type="FunFam" id="1.10.287.570:FF:000002">
    <property type="entry name" value="Solute carrier family 4 member 11"/>
    <property type="match status" value="1"/>
</dbReference>
<feature type="compositionally biased region" description="Polar residues" evidence="5">
    <location>
        <begin position="18"/>
        <end position="36"/>
    </location>
</feature>
<evidence type="ECO:0000256" key="3">
    <source>
        <dbReference type="ARBA" id="ARBA00022989"/>
    </source>
</evidence>
<dbReference type="GO" id="GO:0050801">
    <property type="term" value="P:monoatomic ion homeostasis"/>
    <property type="evidence" value="ECO:0007669"/>
    <property type="project" value="TreeGrafter"/>
</dbReference>